<evidence type="ECO:0000256" key="1">
    <source>
        <dbReference type="SAM" id="Phobius"/>
    </source>
</evidence>
<feature type="transmembrane region" description="Helical" evidence="1">
    <location>
        <begin position="36"/>
        <end position="55"/>
    </location>
</feature>
<feature type="transmembrane region" description="Helical" evidence="1">
    <location>
        <begin position="61"/>
        <end position="83"/>
    </location>
</feature>
<keyword evidence="1" id="KW-1133">Transmembrane helix</keyword>
<protein>
    <submittedName>
        <fullName evidence="2">Uncharacterized protein</fullName>
    </submittedName>
</protein>
<organism evidence="2">
    <name type="scientific">Pediastrum duplex</name>
    <name type="common">Green alga</name>
    <dbReference type="NCBI Taxonomy" id="3105"/>
    <lineage>
        <taxon>Eukaryota</taxon>
        <taxon>Viridiplantae</taxon>
        <taxon>Chlorophyta</taxon>
        <taxon>core chlorophytes</taxon>
        <taxon>Chlorophyceae</taxon>
        <taxon>CS clade</taxon>
        <taxon>Sphaeropleales</taxon>
        <taxon>Hydrodictyaceae</taxon>
        <taxon>Pediastrum</taxon>
    </lineage>
</organism>
<geneLocation type="chloroplast" evidence="2"/>
<proteinExistence type="predicted"/>
<keyword evidence="2" id="KW-0934">Plastid</keyword>
<dbReference type="EMBL" id="MF276980">
    <property type="protein sequence ID" value="AWI68439.1"/>
    <property type="molecule type" value="Genomic_DNA"/>
</dbReference>
<sequence>MQKVNAFRCSLFEKQKSEEASCPIGKSGLALLPQSLSSSLLLFFFFFISVTLSSFQSRCLHFSHAVFISVMLSSFQSHCLASVRRKSLLRSGKAPLESKIAQPLCGGKAKAHQNKLANNASVLSTKNLKQRLIKKEW</sequence>
<keyword evidence="2" id="KW-0150">Chloroplast</keyword>
<keyword evidence="1" id="KW-0812">Transmembrane</keyword>
<keyword evidence="1" id="KW-0472">Membrane</keyword>
<name>A0A2U8GII2_PEDDU</name>
<reference evidence="2" key="1">
    <citation type="journal article" date="2018" name="Am. J. Bot.">
        <title>Organellar phylogenomics inform systematics in the green algal family Hydrodictyaceae (Chlorophyceae) and provide clues to the complex evolutionary history of plastid genomes in the green algal tree of life.</title>
        <authorList>
            <person name="McManus H.A."/>
            <person name="Fucikova K."/>
            <person name="Lewis P.O."/>
            <person name="Lewis L.A."/>
            <person name="Karol K.G."/>
        </authorList>
    </citation>
    <scope>NUCLEOTIDE SEQUENCE</scope>
</reference>
<accession>A0A2U8GII2</accession>
<dbReference type="AlphaFoldDB" id="A0A2U8GII2"/>
<evidence type="ECO:0000313" key="2">
    <source>
        <dbReference type="EMBL" id="AWI68439.1"/>
    </source>
</evidence>